<gene>
    <name evidence="2" type="ORF">HPLM_LOCUS433</name>
</gene>
<proteinExistence type="predicted"/>
<evidence type="ECO:0000313" key="4">
    <source>
        <dbReference type="WBParaSite" id="HPLM_0000043201-mRNA-1"/>
    </source>
</evidence>
<name>A0A0N4VT15_HAEPC</name>
<dbReference type="WBParaSite" id="HPLM_0000043201-mRNA-1">
    <property type="protein sequence ID" value="HPLM_0000043201-mRNA-1"/>
    <property type="gene ID" value="HPLM_0000043201"/>
</dbReference>
<evidence type="ECO:0000313" key="3">
    <source>
        <dbReference type="Proteomes" id="UP000268014"/>
    </source>
</evidence>
<dbReference type="EMBL" id="UZAF01000296">
    <property type="protein sequence ID" value="VDO05389.1"/>
    <property type="molecule type" value="Genomic_DNA"/>
</dbReference>
<dbReference type="AlphaFoldDB" id="A0A0N4VT15"/>
<protein>
    <submittedName>
        <fullName evidence="4">Expressed conserved protein</fullName>
    </submittedName>
</protein>
<evidence type="ECO:0000256" key="1">
    <source>
        <dbReference type="SAM" id="MobiDB-lite"/>
    </source>
</evidence>
<keyword evidence="3" id="KW-1185">Reference proteome</keyword>
<dbReference type="InterPro" id="IPR053291">
    <property type="entry name" value="Ommatidial_diff-associated"/>
</dbReference>
<organism evidence="4">
    <name type="scientific">Haemonchus placei</name>
    <name type="common">Barber's pole worm</name>
    <dbReference type="NCBI Taxonomy" id="6290"/>
    <lineage>
        <taxon>Eukaryota</taxon>
        <taxon>Metazoa</taxon>
        <taxon>Ecdysozoa</taxon>
        <taxon>Nematoda</taxon>
        <taxon>Chromadorea</taxon>
        <taxon>Rhabditida</taxon>
        <taxon>Rhabditina</taxon>
        <taxon>Rhabditomorpha</taxon>
        <taxon>Strongyloidea</taxon>
        <taxon>Trichostrongylidae</taxon>
        <taxon>Haemonchus</taxon>
    </lineage>
</organism>
<dbReference type="Proteomes" id="UP000268014">
    <property type="component" value="Unassembled WGS sequence"/>
</dbReference>
<accession>A0A0N4VT15</accession>
<sequence>MGLFDIMKLCQRCISKKFNRVQSREEVAAVGTNGKRISITTAVIDCALELQNHYQPAALGHLYVKDVCLYHFKHAILCKCCSVDALFTMLLSMPNGIAQKGLATGHIKGNENPSQLKNSVIVMQRDHMFITDDQAAKQSLLRHLQRGHFDAPEEMYWSKSNGNQSSCTTRKLPLNDSAMNTPETSRLIQRPVEDTVAYNSVSHYQQEAYASIHKAKEQALYQRRDSADNSHYGKIENNYSNYGTYSRLPPQVQQAQRGSTIRIFSLFYSHVYQYLGFFAFRDQSPYHRSAIKLTSFDTSDKGGVYGSVPSQWTTQRAPPGQPGQPSYNSNKVVIK</sequence>
<dbReference type="PANTHER" id="PTHR21579:SF20">
    <property type="entry name" value="PROTEIN TINCAR"/>
    <property type="match status" value="1"/>
</dbReference>
<feature type="compositionally biased region" description="Polar residues" evidence="1">
    <location>
        <begin position="323"/>
        <end position="335"/>
    </location>
</feature>
<evidence type="ECO:0000313" key="2">
    <source>
        <dbReference type="EMBL" id="VDO05389.1"/>
    </source>
</evidence>
<reference evidence="4" key="1">
    <citation type="submission" date="2017-02" db="UniProtKB">
        <authorList>
            <consortium name="WormBaseParasite"/>
        </authorList>
    </citation>
    <scope>IDENTIFICATION</scope>
</reference>
<dbReference type="OrthoDB" id="10033661at2759"/>
<reference evidence="2 3" key="2">
    <citation type="submission" date="2018-11" db="EMBL/GenBank/DDBJ databases">
        <authorList>
            <consortium name="Pathogen Informatics"/>
        </authorList>
    </citation>
    <scope>NUCLEOTIDE SEQUENCE [LARGE SCALE GENOMIC DNA]</scope>
    <source>
        <strain evidence="2 3">MHpl1</strain>
    </source>
</reference>
<dbReference type="PANTHER" id="PTHR21579">
    <property type="entry name" value="PROTEIN TINCAR"/>
    <property type="match status" value="1"/>
</dbReference>
<feature type="region of interest" description="Disordered" evidence="1">
    <location>
        <begin position="307"/>
        <end position="335"/>
    </location>
</feature>